<reference evidence="2" key="1">
    <citation type="journal article" date="2019" name="Int. J. Syst. Evol. Microbiol.">
        <title>The Global Catalogue of Microorganisms (GCM) 10K type strain sequencing project: providing services to taxonomists for standard genome sequencing and annotation.</title>
        <authorList>
            <consortium name="The Broad Institute Genomics Platform"/>
            <consortium name="The Broad Institute Genome Sequencing Center for Infectious Disease"/>
            <person name="Wu L."/>
            <person name="Ma J."/>
        </authorList>
    </citation>
    <scope>NUCLEOTIDE SEQUENCE [LARGE SCALE GENOMIC DNA]</scope>
    <source>
        <strain evidence="2">NBRC 112416</strain>
    </source>
</reference>
<sequence>MKAFLAYVESDAVLFDWQLHTDIDNDGFGWSLSHEEGEVATLAIEREQSGWAIMSPGHPRHGILSVSETGEPQDAVVIFRGRMVGVPSDFFGLTQRIEFEGAPANLREIGGVEAGTVDGALITYCRQHLASAPETCHLLEDTDPNDPTSYLLARSAVFHVDPVTHEVSISDLIHGDRVVGLADHHFHDLEEQPSAMLLEGETPVSAARCTFKVDWTQEAKGICDIASYFQDFASMTPDLLENAGGEFPAGLIGDAPGWTLGKSLVTTTDVHWMYGPFLSGRIFEVTYAGNDPETGYFETIDNHREMVQLGCWGYRFETVQLEYSYSQARVEEVHVVVGMDIQDVPATTRELDLGEIGVGDIFSDPGSVPYAPGPYSAGDRVRLGGVVYECTEDHVSTSFDQKPEGFQQVFLGPTPPGYSWHPYWNWVPSRAPMRVSQSSFADTDAGRQVIAHLVGRCRKQLLLRSRSLVISARYLWADAKEVTLRDSVRMSVPWHDGTSREIVGKVVALEKSWDGEIGAVITVTIAVAMGTDADGSTNADALGGYAVDDYFGGDYTVQAGAVSGIAGDTEYLIESDAVPRPIVVEQLQYASYAVESLQIKNPAGVQRGEATYAAMLGRDPRLAVQRVPTKIDLKLRDLTAEELLSRHVYVAGQVLKSPKGIDLGGSE</sequence>
<evidence type="ECO:0000313" key="2">
    <source>
        <dbReference type="Proteomes" id="UP001156691"/>
    </source>
</evidence>
<dbReference type="Proteomes" id="UP001156691">
    <property type="component" value="Unassembled WGS sequence"/>
</dbReference>
<proteinExistence type="predicted"/>
<name>A0ABQ5W0Q6_9HYPH</name>
<organism evidence="1 2">
    <name type="scientific">Devosia nitrariae</name>
    <dbReference type="NCBI Taxonomy" id="2071872"/>
    <lineage>
        <taxon>Bacteria</taxon>
        <taxon>Pseudomonadati</taxon>
        <taxon>Pseudomonadota</taxon>
        <taxon>Alphaproteobacteria</taxon>
        <taxon>Hyphomicrobiales</taxon>
        <taxon>Devosiaceae</taxon>
        <taxon>Devosia</taxon>
    </lineage>
</organism>
<dbReference type="RefSeq" id="WP_284339039.1">
    <property type="nucleotide sequence ID" value="NZ_BSNS01000004.1"/>
</dbReference>
<dbReference type="EMBL" id="BSNS01000004">
    <property type="protein sequence ID" value="GLQ53593.1"/>
    <property type="molecule type" value="Genomic_DNA"/>
</dbReference>
<evidence type="ECO:0000313" key="1">
    <source>
        <dbReference type="EMBL" id="GLQ53593.1"/>
    </source>
</evidence>
<protein>
    <submittedName>
        <fullName evidence="1">Uncharacterized protein</fullName>
    </submittedName>
</protein>
<keyword evidence="2" id="KW-1185">Reference proteome</keyword>
<gene>
    <name evidence="1" type="ORF">GCM10010862_08520</name>
</gene>
<comment type="caution">
    <text evidence="1">The sequence shown here is derived from an EMBL/GenBank/DDBJ whole genome shotgun (WGS) entry which is preliminary data.</text>
</comment>
<accession>A0ABQ5W0Q6</accession>